<name>A0AA86T015_9FABA</name>
<keyword evidence="3" id="KW-1185">Reference proteome</keyword>
<evidence type="ECO:0000313" key="2">
    <source>
        <dbReference type="EMBL" id="CAJ1946615.1"/>
    </source>
</evidence>
<sequence>MIKAVSKSNGASSISSLVHLRNSSRLDAMHEYIYPEDPPLFLVVAHDPKSEANLYAPSSERSDNPISKGFENLTKLWSLDVVVETLAQHVLHVKGVTSDQIVHIGEPWPFELPRATIFFNNVSVTKSWILHRLKNTGGETKGSGDGTDDIEGNVAPGEGVDAMTGDGLGLGASTGMGQKWL</sequence>
<dbReference type="EMBL" id="OY731401">
    <property type="protein sequence ID" value="CAJ1946615.1"/>
    <property type="molecule type" value="Genomic_DNA"/>
</dbReference>
<reference evidence="2" key="1">
    <citation type="submission" date="2023-10" db="EMBL/GenBank/DDBJ databases">
        <authorList>
            <person name="Domelevo Entfellner J.-B."/>
        </authorList>
    </citation>
    <scope>NUCLEOTIDE SEQUENCE</scope>
</reference>
<evidence type="ECO:0000313" key="3">
    <source>
        <dbReference type="Proteomes" id="UP001189624"/>
    </source>
</evidence>
<dbReference type="AlphaFoldDB" id="A0AA86T015"/>
<gene>
    <name evidence="2" type="ORF">AYBTSS11_LOCUS12228</name>
</gene>
<proteinExistence type="predicted"/>
<protein>
    <submittedName>
        <fullName evidence="2">Uncharacterized protein</fullName>
    </submittedName>
</protein>
<evidence type="ECO:0000256" key="1">
    <source>
        <dbReference type="SAM" id="MobiDB-lite"/>
    </source>
</evidence>
<feature type="region of interest" description="Disordered" evidence="1">
    <location>
        <begin position="135"/>
        <end position="168"/>
    </location>
</feature>
<organism evidence="2 3">
    <name type="scientific">Sphenostylis stenocarpa</name>
    <dbReference type="NCBI Taxonomy" id="92480"/>
    <lineage>
        <taxon>Eukaryota</taxon>
        <taxon>Viridiplantae</taxon>
        <taxon>Streptophyta</taxon>
        <taxon>Embryophyta</taxon>
        <taxon>Tracheophyta</taxon>
        <taxon>Spermatophyta</taxon>
        <taxon>Magnoliopsida</taxon>
        <taxon>eudicotyledons</taxon>
        <taxon>Gunneridae</taxon>
        <taxon>Pentapetalae</taxon>
        <taxon>rosids</taxon>
        <taxon>fabids</taxon>
        <taxon>Fabales</taxon>
        <taxon>Fabaceae</taxon>
        <taxon>Papilionoideae</taxon>
        <taxon>50 kb inversion clade</taxon>
        <taxon>NPAAA clade</taxon>
        <taxon>indigoferoid/millettioid clade</taxon>
        <taxon>Phaseoleae</taxon>
        <taxon>Sphenostylis</taxon>
    </lineage>
</organism>
<accession>A0AA86T015</accession>
<dbReference type="Gramene" id="rna-AYBTSS11_LOCUS12228">
    <property type="protein sequence ID" value="CAJ1946615.1"/>
    <property type="gene ID" value="gene-AYBTSS11_LOCUS12228"/>
</dbReference>
<dbReference type="Proteomes" id="UP001189624">
    <property type="component" value="Chromosome 4"/>
</dbReference>